<evidence type="ECO:0000256" key="8">
    <source>
        <dbReference type="ARBA" id="ARBA00022967"/>
    </source>
</evidence>
<dbReference type="SUPFAM" id="SSF52540">
    <property type="entry name" value="P-loop containing nucleoside triphosphate hydrolases"/>
    <property type="match status" value="1"/>
</dbReference>
<dbReference type="FunFam" id="3.40.50.300:FF:000392">
    <property type="entry name" value="Zinc import ATP-binding protein ZnuC"/>
    <property type="match status" value="1"/>
</dbReference>
<keyword evidence="5" id="KW-0862">Zinc</keyword>
<dbReference type="EMBL" id="JACFXV010000048">
    <property type="protein sequence ID" value="MBA5777168.1"/>
    <property type="molecule type" value="Genomic_DNA"/>
</dbReference>
<evidence type="ECO:0000256" key="1">
    <source>
        <dbReference type="ARBA" id="ARBA00005417"/>
    </source>
</evidence>
<evidence type="ECO:0000256" key="2">
    <source>
        <dbReference type="ARBA" id="ARBA00022448"/>
    </source>
</evidence>
<dbReference type="Pfam" id="PF00005">
    <property type="entry name" value="ABC_tran"/>
    <property type="match status" value="1"/>
</dbReference>
<sequence>MLKSRTADNERLIEMHDVGVRRSGRWLVRNIDLTVRRGEIVTLIGPNGSGKSTTARSAIGLLKPDEGSVTRVPDLKVGYLPQKLSIDWTLPLSVDRLMTLTDRHSPEEIGVALEEVGIPHLRQAEVQTLSGGEFQRALLARAMLRKPDLLVLDEPVQGVDFSGQVSLYALIKQIRDRTGCGILLISHDLHVVMADTDTVICLNGHICCRGTPESVASSAEYLRLFGTRAAETLALYSHHHDHTHLPDGRVRHADGTITDSCSPGDGHHHHPHEHSQQEQAREGWTGHA</sequence>
<dbReference type="InterPro" id="IPR027417">
    <property type="entry name" value="P-loop_NTPase"/>
</dbReference>
<accession>A0A839ADQ6</accession>
<dbReference type="PANTHER" id="PTHR42734:SF9">
    <property type="entry name" value="ZINC IMPORT ATP-BINDING PROTEIN ZNUC"/>
    <property type="match status" value="1"/>
</dbReference>
<evidence type="ECO:0000313" key="13">
    <source>
        <dbReference type="EMBL" id="MBA5777168.1"/>
    </source>
</evidence>
<keyword evidence="7" id="KW-0864">Zinc transport</keyword>
<dbReference type="PANTHER" id="PTHR42734">
    <property type="entry name" value="METAL TRANSPORT SYSTEM ATP-BINDING PROTEIN TM_0124-RELATED"/>
    <property type="match status" value="1"/>
</dbReference>
<evidence type="ECO:0000256" key="4">
    <source>
        <dbReference type="ARBA" id="ARBA00022741"/>
    </source>
</evidence>
<keyword evidence="10" id="KW-0472">Membrane</keyword>
<keyword evidence="2" id="KW-0813">Transport</keyword>
<dbReference type="GO" id="GO:0016887">
    <property type="term" value="F:ATP hydrolysis activity"/>
    <property type="evidence" value="ECO:0007669"/>
    <property type="project" value="InterPro"/>
</dbReference>
<evidence type="ECO:0000256" key="3">
    <source>
        <dbReference type="ARBA" id="ARBA00022475"/>
    </source>
</evidence>
<dbReference type="PROSITE" id="PS00211">
    <property type="entry name" value="ABC_TRANSPORTER_1"/>
    <property type="match status" value="1"/>
</dbReference>
<dbReference type="PROSITE" id="PS50893">
    <property type="entry name" value="ABC_TRANSPORTER_2"/>
    <property type="match status" value="1"/>
</dbReference>
<dbReference type="InterPro" id="IPR050153">
    <property type="entry name" value="Metal_Ion_Import_ABC"/>
</dbReference>
<dbReference type="Gene3D" id="3.40.50.300">
    <property type="entry name" value="P-loop containing nucleotide triphosphate hydrolases"/>
    <property type="match status" value="1"/>
</dbReference>
<name>A0A839ADQ6_9HYPH</name>
<organism evidence="13 14">
    <name type="scientific">Stappia albiluteola</name>
    <dbReference type="NCBI Taxonomy" id="2758565"/>
    <lineage>
        <taxon>Bacteria</taxon>
        <taxon>Pseudomonadati</taxon>
        <taxon>Pseudomonadota</taxon>
        <taxon>Alphaproteobacteria</taxon>
        <taxon>Hyphomicrobiales</taxon>
        <taxon>Stappiaceae</taxon>
        <taxon>Stappia</taxon>
    </lineage>
</organism>
<dbReference type="AlphaFoldDB" id="A0A839ADQ6"/>
<proteinExistence type="inferred from homology"/>
<evidence type="ECO:0000256" key="10">
    <source>
        <dbReference type="ARBA" id="ARBA00023136"/>
    </source>
</evidence>
<keyword evidence="4" id="KW-0547">Nucleotide-binding</keyword>
<evidence type="ECO:0000313" key="14">
    <source>
        <dbReference type="Proteomes" id="UP000541109"/>
    </source>
</evidence>
<keyword evidence="9" id="KW-0406">Ion transport</keyword>
<comment type="caution">
    <text evidence="13">The sequence shown here is derived from an EMBL/GenBank/DDBJ whole genome shotgun (WGS) entry which is preliminary data.</text>
</comment>
<comment type="similarity">
    <text evidence="1">Belongs to the ABC transporter superfamily.</text>
</comment>
<gene>
    <name evidence="13" type="ORF">H2509_08520</name>
</gene>
<feature type="region of interest" description="Disordered" evidence="11">
    <location>
        <begin position="242"/>
        <end position="288"/>
    </location>
</feature>
<evidence type="ECO:0000256" key="11">
    <source>
        <dbReference type="SAM" id="MobiDB-lite"/>
    </source>
</evidence>
<dbReference type="Proteomes" id="UP000541109">
    <property type="component" value="Unassembled WGS sequence"/>
</dbReference>
<feature type="domain" description="ABC transporter" evidence="12">
    <location>
        <begin position="13"/>
        <end position="228"/>
    </location>
</feature>
<evidence type="ECO:0000256" key="9">
    <source>
        <dbReference type="ARBA" id="ARBA00023065"/>
    </source>
</evidence>
<feature type="compositionally biased region" description="Basic and acidic residues" evidence="11">
    <location>
        <begin position="243"/>
        <end position="254"/>
    </location>
</feature>
<keyword evidence="6 13" id="KW-0067">ATP-binding</keyword>
<dbReference type="GO" id="GO:0006829">
    <property type="term" value="P:zinc ion transport"/>
    <property type="evidence" value="ECO:0007669"/>
    <property type="project" value="UniProtKB-KW"/>
</dbReference>
<dbReference type="GO" id="GO:0005524">
    <property type="term" value="F:ATP binding"/>
    <property type="evidence" value="ECO:0007669"/>
    <property type="project" value="UniProtKB-KW"/>
</dbReference>
<keyword evidence="3" id="KW-1003">Cell membrane</keyword>
<evidence type="ECO:0000259" key="12">
    <source>
        <dbReference type="PROSITE" id="PS50893"/>
    </source>
</evidence>
<dbReference type="InterPro" id="IPR017871">
    <property type="entry name" value="ABC_transporter-like_CS"/>
</dbReference>
<dbReference type="RefSeq" id="WP_182164308.1">
    <property type="nucleotide sequence ID" value="NZ_JACFXV010000048.1"/>
</dbReference>
<evidence type="ECO:0000256" key="5">
    <source>
        <dbReference type="ARBA" id="ARBA00022833"/>
    </source>
</evidence>
<dbReference type="SMART" id="SM00382">
    <property type="entry name" value="AAA"/>
    <property type="match status" value="1"/>
</dbReference>
<dbReference type="GO" id="GO:0010043">
    <property type="term" value="P:response to zinc ion"/>
    <property type="evidence" value="ECO:0007669"/>
    <property type="project" value="TreeGrafter"/>
</dbReference>
<keyword evidence="14" id="KW-1185">Reference proteome</keyword>
<dbReference type="InterPro" id="IPR003593">
    <property type="entry name" value="AAA+_ATPase"/>
</dbReference>
<keyword evidence="8" id="KW-1278">Translocase</keyword>
<evidence type="ECO:0000256" key="6">
    <source>
        <dbReference type="ARBA" id="ARBA00022840"/>
    </source>
</evidence>
<dbReference type="InterPro" id="IPR003439">
    <property type="entry name" value="ABC_transporter-like_ATP-bd"/>
</dbReference>
<protein>
    <submittedName>
        <fullName evidence="13">Metal ABC transporter ATP-binding protein</fullName>
    </submittedName>
</protein>
<evidence type="ECO:0000256" key="7">
    <source>
        <dbReference type="ARBA" id="ARBA00022906"/>
    </source>
</evidence>
<reference evidence="13 14" key="1">
    <citation type="submission" date="2020-07" db="EMBL/GenBank/DDBJ databases">
        <title>Stappia sp., F7233, whole genome shotgun sequencing project.</title>
        <authorList>
            <person name="Jiang S."/>
            <person name="Liu Z.W."/>
            <person name="Du Z.J."/>
        </authorList>
    </citation>
    <scope>NUCLEOTIDE SEQUENCE [LARGE SCALE GENOMIC DNA]</scope>
    <source>
        <strain evidence="13 14">F7233</strain>
    </source>
</reference>